<dbReference type="InterPro" id="IPR035965">
    <property type="entry name" value="PAS-like_dom_sf"/>
</dbReference>
<dbReference type="PANTHER" id="PTHR46663:SF2">
    <property type="entry name" value="GGDEF DOMAIN-CONTAINING PROTEIN"/>
    <property type="match status" value="1"/>
</dbReference>
<dbReference type="EMBL" id="JACCBJ010000001">
    <property type="protein sequence ID" value="NYD75435.1"/>
    <property type="molecule type" value="Genomic_DNA"/>
</dbReference>
<dbReference type="InterPro" id="IPR029016">
    <property type="entry name" value="GAF-like_dom_sf"/>
</dbReference>
<dbReference type="InterPro" id="IPR052163">
    <property type="entry name" value="DGC-Regulatory_Protein"/>
</dbReference>
<protein>
    <submittedName>
        <fullName evidence="2">Diguanylate cyclase (GGDEF)-like protein</fullName>
    </submittedName>
</protein>
<name>A0A852T3J6_9MICO</name>
<organism evidence="2 3">
    <name type="scientific">Leifsonia soli</name>
    <dbReference type="NCBI Taxonomy" id="582665"/>
    <lineage>
        <taxon>Bacteria</taxon>
        <taxon>Bacillati</taxon>
        <taxon>Actinomycetota</taxon>
        <taxon>Actinomycetes</taxon>
        <taxon>Micrococcales</taxon>
        <taxon>Microbacteriaceae</taxon>
        <taxon>Leifsonia</taxon>
    </lineage>
</organism>
<accession>A0A852T3J6</accession>
<dbReference type="SMART" id="SM00267">
    <property type="entry name" value="GGDEF"/>
    <property type="match status" value="1"/>
</dbReference>
<dbReference type="NCBIfam" id="TIGR00254">
    <property type="entry name" value="GGDEF"/>
    <property type="match status" value="1"/>
</dbReference>
<dbReference type="SMART" id="SM00065">
    <property type="entry name" value="GAF"/>
    <property type="match status" value="1"/>
</dbReference>
<dbReference type="Gene3D" id="3.30.450.40">
    <property type="match status" value="1"/>
</dbReference>
<dbReference type="Gene3D" id="3.30.70.270">
    <property type="match status" value="1"/>
</dbReference>
<dbReference type="RefSeq" id="WP_179457351.1">
    <property type="nucleotide sequence ID" value="NZ_BAAAPX010000001.1"/>
</dbReference>
<dbReference type="InterPro" id="IPR029787">
    <property type="entry name" value="Nucleotide_cyclase"/>
</dbReference>
<dbReference type="Pfam" id="PF00990">
    <property type="entry name" value="GGDEF"/>
    <property type="match status" value="1"/>
</dbReference>
<dbReference type="SUPFAM" id="SSF55073">
    <property type="entry name" value="Nucleotide cyclase"/>
    <property type="match status" value="1"/>
</dbReference>
<proteinExistence type="predicted"/>
<sequence>MRPIAADDLPCALVEVDADGRIQDANDLFVSWTGLSMAELQGRAFSSLRTSIPTVDARADGLIRLAHVDGSSRAVIVGRRETGAGELLTLVDATERAEHEQEMARSHALEERTRNRLELIIDSSIAFSAATNEQSLADILATTVAKAYQAEQSAVFLIDESGTFAQASGSNPLRSVEQTGSLVTQASQLRRVVALSGAAAADEIAPVLGQAMRDAGVHAVLVAPIQHDDVLFGLFAAFFLHPRQFDSEAAPLADALAGQAAQTITTLRLQRQLEHAAMHDETTGLPNRRRLETQLVEYQSSTSTLVATLFIDLDGFKRVNDALGHHTGDLLLREVGLRLQAAVRQEDLVARYGGDEFVVVCEVPEVAAAEDVADRIRHSIEQPFQDIPEGFPISASIGMSIARTQDPAWNPDRLIREADHAMYSAKNAGGNRVVGAPVA</sequence>
<dbReference type="PANTHER" id="PTHR46663">
    <property type="entry name" value="DIGUANYLATE CYCLASE DGCT-RELATED"/>
    <property type="match status" value="1"/>
</dbReference>
<comment type="caution">
    <text evidence="2">The sequence shown here is derived from an EMBL/GenBank/DDBJ whole genome shotgun (WGS) entry which is preliminary data.</text>
</comment>
<dbReference type="InterPro" id="IPR000160">
    <property type="entry name" value="GGDEF_dom"/>
</dbReference>
<keyword evidence="3" id="KW-1185">Reference proteome</keyword>
<dbReference type="InterPro" id="IPR043128">
    <property type="entry name" value="Rev_trsase/Diguanyl_cyclase"/>
</dbReference>
<dbReference type="SUPFAM" id="SSF55781">
    <property type="entry name" value="GAF domain-like"/>
    <property type="match status" value="1"/>
</dbReference>
<gene>
    <name evidence="2" type="ORF">BJ963_002954</name>
</gene>
<evidence type="ECO:0000313" key="2">
    <source>
        <dbReference type="EMBL" id="NYD75435.1"/>
    </source>
</evidence>
<dbReference type="Pfam" id="PF01590">
    <property type="entry name" value="GAF"/>
    <property type="match status" value="1"/>
</dbReference>
<dbReference type="PROSITE" id="PS50887">
    <property type="entry name" value="GGDEF"/>
    <property type="match status" value="1"/>
</dbReference>
<reference evidence="2 3" key="1">
    <citation type="submission" date="2020-07" db="EMBL/GenBank/DDBJ databases">
        <title>Sequencing the genomes of 1000 actinobacteria strains.</title>
        <authorList>
            <person name="Klenk H.-P."/>
        </authorList>
    </citation>
    <scope>NUCLEOTIDE SEQUENCE [LARGE SCALE GENOMIC DNA]</scope>
    <source>
        <strain evidence="2 3">DSM 23871</strain>
    </source>
</reference>
<dbReference type="AlphaFoldDB" id="A0A852T3J6"/>
<dbReference type="CDD" id="cd01949">
    <property type="entry name" value="GGDEF"/>
    <property type="match status" value="1"/>
</dbReference>
<evidence type="ECO:0000313" key="3">
    <source>
        <dbReference type="Proteomes" id="UP000589620"/>
    </source>
</evidence>
<dbReference type="SUPFAM" id="SSF55785">
    <property type="entry name" value="PYP-like sensor domain (PAS domain)"/>
    <property type="match status" value="1"/>
</dbReference>
<feature type="domain" description="GGDEF" evidence="1">
    <location>
        <begin position="304"/>
        <end position="438"/>
    </location>
</feature>
<dbReference type="Gene3D" id="3.30.450.20">
    <property type="entry name" value="PAS domain"/>
    <property type="match status" value="1"/>
</dbReference>
<evidence type="ECO:0000259" key="1">
    <source>
        <dbReference type="PROSITE" id="PS50887"/>
    </source>
</evidence>
<dbReference type="Proteomes" id="UP000589620">
    <property type="component" value="Unassembled WGS sequence"/>
</dbReference>
<dbReference type="InterPro" id="IPR003018">
    <property type="entry name" value="GAF"/>
</dbReference>